<dbReference type="GeneID" id="42694269"/>
<sequence length="114" mass="12979">MRSNQSGLLGSTVKYAVSDEAKRYTMLDNFFEQTPRGNFQYERVLSPRGHDQSAPKLKISVSKDFSELTINAVTQSGLRKIDLYKKDDRQEAREFAEYVLDDLVEQGVLVKAEA</sequence>
<reference evidence="3 5" key="2">
    <citation type="submission" date="2017-03" db="EMBL/GenBank/DDBJ databases">
        <title>wgs assembly of Dolosigranulum pigrum KPL CDC strains.</title>
        <authorList>
            <person name="Brugger S.D."/>
            <person name="Pettigrew M."/>
            <person name="Kong Y."/>
            <person name="Lemon K.P."/>
        </authorList>
    </citation>
    <scope>NUCLEOTIDE SEQUENCE [LARGE SCALE GENOMIC DNA]</scope>
    <source>
        <strain evidence="3 5">KPL1931_CDC4294-98</strain>
    </source>
</reference>
<dbReference type="Proteomes" id="UP000249099">
    <property type="component" value="Unassembled WGS sequence"/>
</dbReference>
<accession>A0A1S8KNE5</accession>
<name>A0A1S8KNE5_9LACT</name>
<evidence type="ECO:0000313" key="5">
    <source>
        <dbReference type="Proteomes" id="UP000249099"/>
    </source>
</evidence>
<dbReference type="AlphaFoldDB" id="A0A1S8KNE5"/>
<organism evidence="1 4">
    <name type="scientific">Dolosigranulum pigrum</name>
    <dbReference type="NCBI Taxonomy" id="29394"/>
    <lineage>
        <taxon>Bacteria</taxon>
        <taxon>Bacillati</taxon>
        <taxon>Bacillota</taxon>
        <taxon>Bacilli</taxon>
        <taxon>Lactobacillales</taxon>
        <taxon>Carnobacteriaceae</taxon>
        <taxon>Dolosigranulum</taxon>
    </lineage>
</organism>
<dbReference type="OrthoDB" id="2166222at2"/>
<evidence type="ECO:0008006" key="7">
    <source>
        <dbReference type="Google" id="ProtNLM"/>
    </source>
</evidence>
<dbReference type="RefSeq" id="WP_004635839.1">
    <property type="nucleotide sequence ID" value="NZ_CAJHJL010000002.1"/>
</dbReference>
<dbReference type="InterPro" id="IPR035942">
    <property type="entry name" value="Lp2179-like_sf"/>
</dbReference>
<dbReference type="Proteomes" id="UP000190409">
    <property type="component" value="Unassembled WGS sequence"/>
</dbReference>
<dbReference type="EMBL" id="MUYF01000003">
    <property type="protein sequence ID" value="OOL81071.1"/>
    <property type="molecule type" value="Genomic_DNA"/>
</dbReference>
<evidence type="ECO:0000313" key="3">
    <source>
        <dbReference type="EMBL" id="RAN63539.1"/>
    </source>
</evidence>
<protein>
    <recommendedName>
        <fullName evidence="7">Cysteine desulfurase</fullName>
    </recommendedName>
</protein>
<dbReference type="Proteomes" id="UP000315953">
    <property type="component" value="Chromosome"/>
</dbReference>
<dbReference type="Gene3D" id="3.30.1820.10">
    <property type="entry name" value="Lp2179-like"/>
    <property type="match status" value="1"/>
</dbReference>
<evidence type="ECO:0000313" key="4">
    <source>
        <dbReference type="Proteomes" id="UP000190409"/>
    </source>
</evidence>
<evidence type="ECO:0000313" key="2">
    <source>
        <dbReference type="EMBL" id="QDO91633.1"/>
    </source>
</evidence>
<reference evidence="1 4" key="1">
    <citation type="submission" date="2017-01" db="EMBL/GenBank/DDBJ databases">
        <title>Complete Genome Sequence of Dolosigranulum pigrum isolated from a Patient with interstitial lung disease.</title>
        <authorList>
            <person name="Mukhopadhyay R."/>
            <person name="Joaquin J."/>
            <person name="Hogue R."/>
            <person name="Fitzgerald S."/>
            <person name="Jospin G."/>
            <person name="Eisen J.A."/>
            <person name="Chaturvedi V."/>
        </authorList>
    </citation>
    <scope>NUCLEOTIDE SEQUENCE [LARGE SCALE GENOMIC DNA]</scope>
    <source>
        <strain evidence="1 4">15S00348</strain>
    </source>
</reference>
<dbReference type="InterPro" id="IPR014965">
    <property type="entry name" value="Amino_acid_metab_prot_put"/>
</dbReference>
<proteinExistence type="predicted"/>
<dbReference type="EMBL" id="CP041626">
    <property type="protein sequence ID" value="QDO91633.1"/>
    <property type="molecule type" value="Genomic_DNA"/>
</dbReference>
<dbReference type="Pfam" id="PF08866">
    <property type="entry name" value="DUF1831"/>
    <property type="match status" value="1"/>
</dbReference>
<dbReference type="SUPFAM" id="SSF160800">
    <property type="entry name" value="Lp2179-like"/>
    <property type="match status" value="1"/>
</dbReference>
<reference evidence="2 6" key="3">
    <citation type="submission" date="2019-07" db="EMBL/GenBank/DDBJ databases">
        <title>Genome assembly of a nasal isolate of Dolosigranulum pigrum from a chronic sinusitis patient.</title>
        <authorList>
            <person name="Baig S."/>
            <person name="Overballe-Petersen S."/>
            <person name="Kaspar U."/>
            <person name="Rendboe A."/>
            <person name="de Man T."/>
            <person name="Liu C."/>
            <person name="Price L.B."/>
            <person name="Stegger M."/>
            <person name="Becker K."/>
            <person name="Skytt Andersen P."/>
        </authorList>
    </citation>
    <scope>NUCLEOTIDE SEQUENCE [LARGE SCALE GENOMIC DNA]</scope>
    <source>
        <strain evidence="2 6">83VPs-KB5</strain>
    </source>
</reference>
<gene>
    <name evidence="3" type="ORF">B8A44_05295</name>
    <name evidence="1" type="ORF">BWX42_04265</name>
    <name evidence="2" type="ORF">FNV33_06030</name>
</gene>
<evidence type="ECO:0000313" key="1">
    <source>
        <dbReference type="EMBL" id="OOL81071.1"/>
    </source>
</evidence>
<dbReference type="EMBL" id="NAQV01000015">
    <property type="protein sequence ID" value="RAN63539.1"/>
    <property type="molecule type" value="Genomic_DNA"/>
</dbReference>
<evidence type="ECO:0000313" key="6">
    <source>
        <dbReference type="Proteomes" id="UP000315953"/>
    </source>
</evidence>
<dbReference type="KEGG" id="dpm:FNV33_06030"/>